<organism evidence="1 2">
    <name type="scientific">Forsythia ovata</name>
    <dbReference type="NCBI Taxonomy" id="205694"/>
    <lineage>
        <taxon>Eukaryota</taxon>
        <taxon>Viridiplantae</taxon>
        <taxon>Streptophyta</taxon>
        <taxon>Embryophyta</taxon>
        <taxon>Tracheophyta</taxon>
        <taxon>Spermatophyta</taxon>
        <taxon>Magnoliopsida</taxon>
        <taxon>eudicotyledons</taxon>
        <taxon>Gunneridae</taxon>
        <taxon>Pentapetalae</taxon>
        <taxon>asterids</taxon>
        <taxon>lamiids</taxon>
        <taxon>Lamiales</taxon>
        <taxon>Oleaceae</taxon>
        <taxon>Forsythieae</taxon>
        <taxon>Forsythia</taxon>
    </lineage>
</organism>
<evidence type="ECO:0000313" key="2">
    <source>
        <dbReference type="Proteomes" id="UP001604277"/>
    </source>
</evidence>
<dbReference type="EMBL" id="JBFOLJ010000003">
    <property type="protein sequence ID" value="KAL2549580.1"/>
    <property type="molecule type" value="Genomic_DNA"/>
</dbReference>
<evidence type="ECO:0000313" key="1">
    <source>
        <dbReference type="EMBL" id="KAL2549580.1"/>
    </source>
</evidence>
<dbReference type="Proteomes" id="UP001604277">
    <property type="component" value="Unassembled WGS sequence"/>
</dbReference>
<accession>A0ABD1WJG4</accession>
<reference evidence="2" key="1">
    <citation type="submission" date="2024-07" db="EMBL/GenBank/DDBJ databases">
        <title>Two chromosome-level genome assemblies of Korean endemic species Abeliophyllum distichum and Forsythia ovata (Oleaceae).</title>
        <authorList>
            <person name="Jang H."/>
        </authorList>
    </citation>
    <scope>NUCLEOTIDE SEQUENCE [LARGE SCALE GENOMIC DNA]</scope>
</reference>
<protein>
    <submittedName>
        <fullName evidence="1">Uncharacterized protein</fullName>
    </submittedName>
</protein>
<name>A0ABD1WJG4_9LAMI</name>
<gene>
    <name evidence="1" type="ORF">Fot_11110</name>
</gene>
<dbReference type="AlphaFoldDB" id="A0ABD1WJG4"/>
<comment type="caution">
    <text evidence="1">The sequence shown here is derived from an EMBL/GenBank/DDBJ whole genome shotgun (WGS) entry which is preliminary data.</text>
</comment>
<sequence>MQFHINEFKKSKSSWVPIIGDAKEIREELRGLRPSQSGQYEKYRLEESNVVSRLEHTDIAELKNFVFDSEISTLNKLPIKRSNPLIVEDGGSNNDILDGDPTIQMSSNMIRKILKE</sequence>
<proteinExistence type="predicted"/>
<keyword evidence="2" id="KW-1185">Reference proteome</keyword>